<dbReference type="InterPro" id="IPR018060">
    <property type="entry name" value="HTH_AraC"/>
</dbReference>
<evidence type="ECO:0000256" key="3">
    <source>
        <dbReference type="ARBA" id="ARBA00023163"/>
    </source>
</evidence>
<dbReference type="InterPro" id="IPR046532">
    <property type="entry name" value="DUF6597"/>
</dbReference>
<dbReference type="RefSeq" id="WP_042235181.1">
    <property type="nucleotide sequence ID" value="NZ_CP026520.1"/>
</dbReference>
<keyword evidence="1" id="KW-0805">Transcription regulation</keyword>
<dbReference type="EMBL" id="JAMDMJ010000017">
    <property type="protein sequence ID" value="MCY9597093.1"/>
    <property type="molecule type" value="Genomic_DNA"/>
</dbReference>
<dbReference type="PANTHER" id="PTHR46796">
    <property type="entry name" value="HTH-TYPE TRANSCRIPTIONAL ACTIVATOR RHAS-RELATED"/>
    <property type="match status" value="1"/>
</dbReference>
<sequence length="270" mass="31164">MKPEENPAVVNKGILNYEEGRQRFTISRRLPAPELAFFIRHYWLIHWDLRGLPSHTQEVLQPPCFNLVFEKDNTRVYGTNTGKMSQLLEGKGEVFGVLFRPGGFYPFYRQPASELVNRSLAFRKVFGISSLPLDDALFSHSDEDTKVRYVDDFFKKERPSKDKQIETVNSVIDYIAEHREINRVEDVGVKFGISVRTMQRMFSQYVGVSPKWVIKRYRLQDAAVSADAGESPDWSKLAVDLGYYDQAHLIKDFKTVIGKSPEEYVRSKQG</sequence>
<dbReference type="Pfam" id="PF20240">
    <property type="entry name" value="DUF6597"/>
    <property type="match status" value="1"/>
</dbReference>
<dbReference type="GO" id="GO:0043565">
    <property type="term" value="F:sequence-specific DNA binding"/>
    <property type="evidence" value="ECO:0007669"/>
    <property type="project" value="InterPro"/>
</dbReference>
<dbReference type="SMART" id="SM00342">
    <property type="entry name" value="HTH_ARAC"/>
    <property type="match status" value="1"/>
</dbReference>
<evidence type="ECO:0000313" key="7">
    <source>
        <dbReference type="Proteomes" id="UP000288943"/>
    </source>
</evidence>
<organism evidence="6 7">
    <name type="scientific">Paenibacillus chitinolyticus</name>
    <dbReference type="NCBI Taxonomy" id="79263"/>
    <lineage>
        <taxon>Bacteria</taxon>
        <taxon>Bacillati</taxon>
        <taxon>Bacillota</taxon>
        <taxon>Bacilli</taxon>
        <taxon>Bacillales</taxon>
        <taxon>Paenibacillaceae</taxon>
        <taxon>Paenibacillus</taxon>
    </lineage>
</organism>
<evidence type="ECO:0000313" key="5">
    <source>
        <dbReference type="EMBL" id="MCY9597093.1"/>
    </source>
</evidence>
<evidence type="ECO:0000259" key="4">
    <source>
        <dbReference type="PROSITE" id="PS01124"/>
    </source>
</evidence>
<reference evidence="5 8" key="2">
    <citation type="submission" date="2022-05" db="EMBL/GenBank/DDBJ databases">
        <title>Genome Sequencing of Bee-Associated Microbes.</title>
        <authorList>
            <person name="Dunlap C."/>
        </authorList>
    </citation>
    <scope>NUCLEOTIDE SEQUENCE [LARGE SCALE GENOMIC DNA]</scope>
    <source>
        <strain evidence="5 8">NRRL B-23120</strain>
    </source>
</reference>
<keyword evidence="2" id="KW-0238">DNA-binding</keyword>
<feature type="domain" description="HTH araC/xylS-type" evidence="4">
    <location>
        <begin position="169"/>
        <end position="267"/>
    </location>
</feature>
<protein>
    <submittedName>
        <fullName evidence="6">AraC family transcriptional regulator</fullName>
    </submittedName>
</protein>
<evidence type="ECO:0000313" key="6">
    <source>
        <dbReference type="EMBL" id="QAV21567.1"/>
    </source>
</evidence>
<dbReference type="AlphaFoldDB" id="A0A410X4M2"/>
<gene>
    <name evidence="5" type="ORF">M5X16_15125</name>
    <name evidence="6" type="ORF">PC41400_29500</name>
</gene>
<dbReference type="Proteomes" id="UP000288943">
    <property type="component" value="Chromosome"/>
</dbReference>
<accession>A0A410X4M2</accession>
<keyword evidence="8" id="KW-1185">Reference proteome</keyword>
<evidence type="ECO:0000256" key="2">
    <source>
        <dbReference type="ARBA" id="ARBA00023125"/>
    </source>
</evidence>
<dbReference type="Pfam" id="PF12833">
    <property type="entry name" value="HTH_18"/>
    <property type="match status" value="1"/>
</dbReference>
<dbReference type="GeneID" id="95378933"/>
<name>A0A410X4M2_9BACL</name>
<dbReference type="Gene3D" id="1.10.10.60">
    <property type="entry name" value="Homeodomain-like"/>
    <property type="match status" value="1"/>
</dbReference>
<dbReference type="OrthoDB" id="323290at2"/>
<dbReference type="InterPro" id="IPR050204">
    <property type="entry name" value="AraC_XylS_family_regulators"/>
</dbReference>
<dbReference type="Proteomes" id="UP001527202">
    <property type="component" value="Unassembled WGS sequence"/>
</dbReference>
<dbReference type="PROSITE" id="PS01124">
    <property type="entry name" value="HTH_ARAC_FAMILY_2"/>
    <property type="match status" value="1"/>
</dbReference>
<dbReference type="GO" id="GO:0003700">
    <property type="term" value="F:DNA-binding transcription factor activity"/>
    <property type="evidence" value="ECO:0007669"/>
    <property type="project" value="InterPro"/>
</dbReference>
<evidence type="ECO:0000256" key="1">
    <source>
        <dbReference type="ARBA" id="ARBA00023015"/>
    </source>
</evidence>
<keyword evidence="3" id="KW-0804">Transcription</keyword>
<evidence type="ECO:0000313" key="8">
    <source>
        <dbReference type="Proteomes" id="UP001527202"/>
    </source>
</evidence>
<reference evidence="6 7" key="1">
    <citation type="submission" date="2018-01" db="EMBL/GenBank/DDBJ databases">
        <title>The whole genome sequencing and assembly of Paenibacillus chitinolyticus KCCM 41400 strain.</title>
        <authorList>
            <person name="Kim J.-Y."/>
            <person name="Park M.-K."/>
            <person name="Lee Y.-J."/>
            <person name="Yi H."/>
            <person name="Bahn Y.-S."/>
            <person name="Kim J.F."/>
            <person name="Lee D.-W."/>
        </authorList>
    </citation>
    <scope>NUCLEOTIDE SEQUENCE [LARGE SCALE GENOMIC DNA]</scope>
    <source>
        <strain evidence="6 7">KCCM 41400</strain>
    </source>
</reference>
<dbReference type="EMBL" id="CP026520">
    <property type="protein sequence ID" value="QAV21567.1"/>
    <property type="molecule type" value="Genomic_DNA"/>
</dbReference>
<proteinExistence type="predicted"/>
<dbReference type="KEGG" id="pchi:PC41400_29500"/>